<dbReference type="PANTHER" id="PTHR43775">
    <property type="entry name" value="FATTY ACID SYNTHASE"/>
    <property type="match status" value="1"/>
</dbReference>
<dbReference type="InterPro" id="IPR036736">
    <property type="entry name" value="ACP-like_sf"/>
</dbReference>
<dbReference type="InterPro" id="IPR054514">
    <property type="entry name" value="RhiE-like_linker"/>
</dbReference>
<evidence type="ECO:0000313" key="13">
    <source>
        <dbReference type="EMBL" id="MBW8688279.1"/>
    </source>
</evidence>
<dbReference type="Pfam" id="PF00550">
    <property type="entry name" value="PP-binding"/>
    <property type="match status" value="5"/>
</dbReference>
<evidence type="ECO:0000256" key="4">
    <source>
        <dbReference type="ARBA" id="ARBA00022490"/>
    </source>
</evidence>
<evidence type="ECO:0000256" key="10">
    <source>
        <dbReference type="ARBA" id="ARBA00023315"/>
    </source>
</evidence>
<dbReference type="Pfam" id="PF00109">
    <property type="entry name" value="ketoacyl-synt"/>
    <property type="match status" value="5"/>
</dbReference>
<dbReference type="InterPro" id="IPR016039">
    <property type="entry name" value="Thiolase-like"/>
</dbReference>
<dbReference type="Gene3D" id="1.10.1240.100">
    <property type="match status" value="5"/>
</dbReference>
<feature type="domain" description="Carrier" evidence="11">
    <location>
        <begin position="1561"/>
        <end position="1637"/>
    </location>
</feature>
<dbReference type="EMBL" id="JAICCF010000007">
    <property type="protein sequence ID" value="MBW8688279.1"/>
    <property type="molecule type" value="Genomic_DNA"/>
</dbReference>
<dbReference type="InterPro" id="IPR011032">
    <property type="entry name" value="GroES-like_sf"/>
</dbReference>
<evidence type="ECO:0000256" key="6">
    <source>
        <dbReference type="ARBA" id="ARBA00022679"/>
    </source>
</evidence>
<feature type="domain" description="Carrier" evidence="11">
    <location>
        <begin position="3499"/>
        <end position="3576"/>
    </location>
</feature>
<feature type="domain" description="Ketosynthase family 3 (KS3)" evidence="12">
    <location>
        <begin position="1677"/>
        <end position="2115"/>
    </location>
</feature>
<dbReference type="InterPro" id="IPR029063">
    <property type="entry name" value="SAM-dependent_MTases_sf"/>
</dbReference>
<dbReference type="Proteomes" id="UP000812961">
    <property type="component" value="Unassembled WGS sequence"/>
</dbReference>
<sequence>MKDPKIITDIAEYLDQEKPVWEKAAHHLRISLRPVMAEINEWWLRLLCRQLTAAGLFNDNLLVKAVVLQLPGWNPQHNRWLDETISILQREGYLREEGKGWLLTEKALLQMQNVWELWQQQKTGWTAAENFLAWIDLTDATLQALPAVLTGGKPATDIIFPGSSMHLVEGVYRNNQVSDLFNEVLANCVIAYVRQRIEADPSARIRILEIGAGTGGTSALVFKQLEPYVANIATYCYTDISKAFLFHAENTFSTQAPYLETALLNIEQPLAMQDVAIGSYDLVIAANVLHATRNIRFTLRNAKALLVKRGLLLLNEITAASLFPHLTMGLLEGWWLHEDTVLRIPGSPGLTTQSWQSVLQSEGFTKVKFPATSAAEWGMQIIVSESNGVIRQPVVNKERTAAAAGQEIMLEPVVVPSAPPVTAVLTAHIKDTVVEKIAQSLKMPIDKIRSDRPFADYGLDSITGVSLVQKINKALAIDLQTTTLFDYSTVNELTGHIVETYGQQLQPSAPVIHASITPPVSAGTTPNTLAPVAERISTDGIAVIGISGRYADSPDVNALWQHIAAGHNLVKDISRWDLSKVYDPEEDTRNYCKRGSSLDEIDLFDPVFFNISGLEATYMDPQQRLFLEECWKALEHAGYAGQVVNGLRCGVYVGYGGNDYARLLGDNPPPQALWGNQGAALPARIAYYLNLQGPAITVDTACSSSLVSIHLACQALRSGETDMALAGGVAVATTPAYLMALNRAGMLSPTGTCYTFDDRADGFVVGEGVGVVVLKRLSDAQRDGDYIYGVIRGSGINQDGTSNGITAPSALSQERLEKQVYDRFNIDPAGIQLVEAHGTATRLGDPIEYQALTKAFRHYTGKTHYCAIGSVKTNIGHTTAAAGVAGVLKVLQALQHQQLPPSLHYENGNSNIRFEGSPFYVNTTLQPWTVPAGEIRRAAVSSFGLSGTNAHMVIEESTTPLRVHTPRPGYLIVLSAQNVAALKQQVINLRDYAVSHPGNNAGNISYTLLLGRKHFNHRLAFVAPTTTVIADVLSTWMENKQLASVYTGVLPDSDIVERSDTRLQGQEAIRLCNTTTEDTIYLAALQQIAGLYVQGYTLAYNQLFPEGEYNRITLPAYPFTRQRYWVDAQRDAVVKNADIPAKPTDTLLLQPTYTKATATLRQVVDVHIILLCTDASGLTEAIRSAYPAATILAPDYAGLAIAERYFSYATLLLEQCQSLKSSALIQVLVSEENGQHVFTGLQGFLKTAAAEYPAITTQLLSAETTAALHSFVPALLHYTAYPLVKYSDEFYVPGWEPLPHQKSAPVVWKEEGVYIITGGAGGLGWLFAKDIASHISNGVIVLTGRRELSAEKVQQLKTIQTDRLRVEYRQTDITNKTDTMLLVQDIKHRYGRLDGIIHSAGVIQDGLISSKSTATLYDVLAPKVKGLIHLKEAAAILAPEWIVCCSSVSAITGNPGQADYAAGNGFMDAIAGDNVISINWPLWKDGGMQIPPDALALLQEEGLQPMATEEGMKAFHQIVQGKHRNVLVLHGDTALLQRGGHNTQIAAASPSVNVQQADNDQLYEKTLSALKRLFAEETRLDVSHFSADAPLDQYGIDSVLTTALNRRLQKVFGKISRTLLFEYQNLGALTNYFLQHHAQQCVEWSGLAVRSTVQQQPIAKEPNSKVTRTGSDQSLLREPIAIIGISGRYPQAENLDVFWQNLAAGKDCITEIPAERWSIDGFYEADRETAIASGKSYNKWGGFLENFSAFDPVFFNITPTEARDMDPQERIFIEVCWEALENAGYSKTLLEQRHQRKVGVFTGITKTGFDLYGPALWQQGVQQYPHTSFGSMANRISYLLNLQGPSMPVDTMCSSSLTALHEACEHLLRGECEMAITGGVNLYLHPSSYVALSAYRMVAADARSKSFGAGGDGFVPGEGAGAVVLKRLSQAEADGDHIYAVIRATGVNHGGRTKGYTVPNPVAQAELIRKTLDKAGVDAATVSYIEAHGTGTELGDPIEVTGITQAFAKDTANKQYCAVGAVKSNIGHLEAAAGIAGLTKVVLQMQHRQLVPSLHARELNPNIDFEDTPLFVQQTLTEWKRPLISLNGDLKEYPRIAGLSSFGAGGANAHAIIEEYTMPADQPHYDKPVVIILSAIDDDRLLEVVKRLFAAVTAHKYTDPQLAGIAFTLQTGREHFSSRIAFVAESIDMLADRLNAYIQKGAQAEQVYTGHVKRYQENLLATLLQKEVNHLLPGYVKDGAYHRIAALWVNGVEPDWHLLYTNAVPRRVPLPAYPFLKERYWFDTLVTHSQAATPSKVIAKQAPIHTMLLSPGRVAAAHAVQAYIPGVHHVLLINTPDALVTAYRHYFQSAQVEILQADSYTSVATAVLTILQQLIRQQNVLLQVVCQKSDLLYTGLSGMLLSAVAEQPAIAVQLIVTDSWEMLEPALPELGQYAAYRQLYLKKDGIYTNAWNYCPEDVKTGSLWKDKGVYLITGGAGGLGLLLAKDAAAKSEGATIILAGRSPLTADKQALVQSLSATGTTIVYEQADIADEDQTHRLVTDIINRYGGLDGIIHSAGVIRDSFIIKKTITELITVLQPKVQGLINLDKATAQLPLDWLICFSSLSAVAGNAGQSDYAAANGFLDAFAVYRNQLARTGDRSGHTLSINWPLWEHGGMQVDAATRRQLKAIGIVPLDNAAGIRALETALKSKVAQVVVLHGASDLPEKLLNNINPLSRTVMPGKQIDNQLLHDKTLSALKELFAAQTRLDITRIDAEEPLESYGIDSILVAQLNRHLIAVFGNISRTLFFEYLTLGALAKYLASTYPDKCIEWTGITAAIDLPVEDVPRPLPVPVVHPGNEREPIAIIGISGRYPQADNIRTFWENLKTGKDCVTELPEDRWPLQDFYEGDKEQAIAIGKSYSKWGGFLQHFAAFDPVFFHLSRREAQGIDPQERIFLEVCWEALEDAGYSRTALGHLFDGRVGVFAGITKTGFDLYGPKLWEQGDRLYPHTSFSSVANRISYLLNLQGPSMPIDTMCSSSLTAIHEACEYLLRGDCAMAIAGGVNIYVHPSTYISLSAYRMLAADGRSKSFGIGGDGFVPGEGAGVLILKRLSDAEKDGDHIYGLIKGTAINHGGKTNGYTVPNPNAQAAVISDALRKAGVHARTVSYFEAHGTGTELGDPIEVTGITRAFEKDTEDRQYCALGTVKSNIGHLEAAAGVAGLTKILLQMKHRQIAPSLHAQVLNPNIVFEASPLLLQQQLGLWERPTVTINGETKEYPLIAGISSFGAGGSNAHAVIQEYIPAAKQIAYFDGPVIIILSAPHPDKLRMLAERLLAHIDDEGYSSQHLYSIAYTLQSGREYFSERLAIVTDSITHLQQSLKDYLAGITAAHILSGSYNKYQKEIGVSVGVPTAYPSLVAAKAFNEIANRWLQGEDPDWKQLYTPGTPQRISLPVYPFTKERIWWADDLSSTTQATMPENNISKPTGISLTNVPAEVSESIDNPPPAYIPETAARTQEVVVADTKQLERELTKTFAEVLLLDISEVDPDRPFVDMGLDSIVGVEWIRIVNRQFGTAMPATKVYDHPTVREFAAFLATLVKSESPATIPEPVTIPEKTIVPEQRPLGKEFGLVVDGVKLLDELVLDNWKVPAPKSGEVLIQVKASAVNFPDVMCVKGLYPTMPSYPFVPGFEVAGIVAAIGTGVTDFIPGDEVVALTGVQLGGHANYVCTPVVNVVRKPVNWTFEEACSLPVVFGAVYHAFELAGLSVGDKVLIQTATGGCGLIALQLAHLYGCEVYGTSSKEEKLDILRQIGIKHTLNYKDDFDKEIKELTAGEGVNVVLNLLSGEPIQKGINSLAPRGRYLELAVQGLKTSMKLDLSNLVENQSFYSVDLRRLAFMQGVDIRQLLQLMVEMAEHHQIVPIVSRIYPVKLVTDALKYVESGQHIGKVVVSHNVSTVKDLTKDCIDALRTHRLRTVGGQLQPLGRKTAPAVLPVGTTRVASAPVMEGIAIIGMSGQFPQAANLDIYWDNLVNGRDCITTIPEERWPADAFYDPDITVPGKSNSKWMGIVPDADKFDPLFFNISPAEAALMDPQQRLFLENCWHCIEDAGIRPADLWGSRCGVYVGCAAGDYDRRMTGDALNAQGLMGCSPSILSARISYLLNLKGPCKAIDTACSSSLVAIADACDSLLLGSSDLALAGGISMMLSPMTNVVISKAGMLSPTGHCYTFDARADGFVPGEGTGVVLLKRLSDAERDGDHIYGVIRGWGVNQDGKTNGITAPSVKSQIALEKEVYERFAIDPATITLVEAHGTGTLLGDPIEVEALTTAFRQFTPSEQYCALGSVKSNIGHLLTASGVAGVLKVLLSMQHRQLPPTIHFNNLNQHINLTGSPFYINDRLQPWEVANGVPRRAAVSAFGFSGTNAHIVIDEYVNTYAATRPETPVLIILSAATLERLQTYAGLLKEFVGCHENYQLVDIAYTLQTGRNEMLHRMAVTVSTVAQLLLVLEEFSAHGKAAGVYTGIVRKNAEELPLGTEDLQALLSTWIQQQQYDKIAALWVKGAQIDWHRLYAVRPSRISLPGYPFERESYWIPATFPTPGTTVNSEPVAMSVALPGDVYTFREDWKPAAAVAGLIRLSCVVCFITGSHAQDQLTAWARTQSPATRLIFVSKGTKWQEHTAAHYTIDADATNDYERVFRAVTAAYGTIDGVFYGWPAEDGGCIPRYGYILSLLQGLHRAAIQPSRIVLGAIIDGNRSRSYVDSWIGFERSLGFILPETKLYVVGDSAGNLQTIFEALFAETAESALHIDSVRYTTHVSKIVADHQAPVFKQGGTYLITGGAGGLGRLLAQYITSKYPVNLALIGRSAPDASFAALKTALQQNGSQVIYLQADVTDEASLTMAIDTIHKQLGAINGVIHAAGVMGNELLTDTTVAAFDKVLLPKVQGVLLLDKILSQQQPEFICHFSSSAAILGDFGSASYAVANRFQTAYSCLQQRPQGAGKTVVINWPLWREGGMHLPAEGSTALYLQTSGQRLLERQEGLQLFERLLSQSGRQYLVLAGQEDRINTFLRKTEAPTSSLEEKIEQDLKQHISILLKIREEKLNLQDNLADYGFDSISLAALARQLSEHFKLNITPALFFGYSSIGKLVSYFADNHRQEMTAYYTQAQSGQVTPVVRTADLISEQPVTRQDRPATADEPIAIIGMSGRFPGARSIEKLWQLLLNGREAIEEIPPQRFDWKAYYGDPVNEPGKTNGKWCGIIPGVREFDAAFFNISPKEAADMDPRQRLLLQESWNALEDAGYGPDRIRDEKIGMFVGAEDGDYSMLLNEGNITGNHNGILAARMAYFLNFNGPVMTINTACSSGLVAVHQACQSLRTGECDTAMAAGVNLLLTPAGFVGMGQAGMLSPDGTCYAFDKRANGLVPGEAVAVVVLKRLSAALADGDPVMAVIRGSGINYDGHSNGITAPNAVAQAALLKGVYDRNGIHPEDIGYIVSHGTGTRIGDPVEVQALDTAFAGYTAKRQYCAVTSVKSNIGHTFAASGLVSMLTLVKSLQEGVIPASLHCEQDSDYINWKNSCFYINKENRNWSANTSGHRLGAVSAFGMSGTNAHLVLESYAAEEKEVRSLSAYLLVLSAKTEQALTERARSLLAWLYETPASPGLLPALGYTLQTGRFHFRYRCALIVHDLQDGIQQLQSMLEGKHPPRVFRAAVPAGFSPQPSLQHYMEELLREYAGRGNEPSGYDEQLHGLATLYCQGYDIDWDELYRDEIPGKIHLPGYPFERTEYWTKEKSPGNVPQAAPLTLKATAPASTSREPDNLHYYDRLLDEVIDDTIDIESAILKIMTNPPQV</sequence>
<feature type="domain" description="Ketosynthase family 3 (KS3)" evidence="12">
    <location>
        <begin position="3981"/>
        <end position="4404"/>
    </location>
</feature>
<dbReference type="InterPro" id="IPR020843">
    <property type="entry name" value="ER"/>
</dbReference>
<dbReference type="InterPro" id="IPR050091">
    <property type="entry name" value="PKS_NRPS_Biosynth_Enz"/>
</dbReference>
<keyword evidence="9" id="KW-0511">Multifunctional enzyme</keyword>
<dbReference type="Pfam" id="PF22336">
    <property type="entry name" value="RhiE-like_linker"/>
    <property type="match status" value="3"/>
</dbReference>
<keyword evidence="3" id="KW-0596">Phosphopantetheine</keyword>
<dbReference type="InterPro" id="IPR013968">
    <property type="entry name" value="PKS_KR"/>
</dbReference>
<dbReference type="InterPro" id="IPR013154">
    <property type="entry name" value="ADH-like_N"/>
</dbReference>
<keyword evidence="6" id="KW-0808">Transferase</keyword>
<evidence type="ECO:0000256" key="5">
    <source>
        <dbReference type="ARBA" id="ARBA00022553"/>
    </source>
</evidence>
<evidence type="ECO:0000256" key="8">
    <source>
        <dbReference type="ARBA" id="ARBA00022857"/>
    </source>
</evidence>
<keyword evidence="8" id="KW-0521">NADP</keyword>
<dbReference type="CDD" id="cd08953">
    <property type="entry name" value="KR_2_SDR_x"/>
    <property type="match status" value="3"/>
</dbReference>
<dbReference type="SUPFAM" id="SSF53901">
    <property type="entry name" value="Thiolase-like"/>
    <property type="match status" value="5"/>
</dbReference>
<dbReference type="Gene3D" id="3.40.50.150">
    <property type="entry name" value="Vaccinia Virus protein VP39"/>
    <property type="match status" value="1"/>
</dbReference>
<dbReference type="SUPFAM" id="SSF53335">
    <property type="entry name" value="S-adenosyl-L-methionine-dependent methyltransferases"/>
    <property type="match status" value="1"/>
</dbReference>
<dbReference type="InterPro" id="IPR013149">
    <property type="entry name" value="ADH-like_C"/>
</dbReference>
<keyword evidence="5" id="KW-0597">Phosphoprotein</keyword>
<protein>
    <submittedName>
        <fullName evidence="13">SDR family NAD(P)-dependent oxidoreductase</fullName>
    </submittedName>
</protein>
<dbReference type="SMART" id="SM00829">
    <property type="entry name" value="PKS_ER"/>
    <property type="match status" value="1"/>
</dbReference>
<dbReference type="InterPro" id="IPR014031">
    <property type="entry name" value="Ketoacyl_synth_C"/>
</dbReference>
<dbReference type="Pfam" id="PF00107">
    <property type="entry name" value="ADH_zinc_N"/>
    <property type="match status" value="1"/>
</dbReference>
<dbReference type="InterPro" id="IPR018201">
    <property type="entry name" value="Ketoacyl_synth_AS"/>
</dbReference>
<comment type="caution">
    <text evidence="13">The sequence shown here is derived from an EMBL/GenBank/DDBJ whole genome shotgun (WGS) entry which is preliminary data.</text>
</comment>
<dbReference type="SMART" id="SM00823">
    <property type="entry name" value="PKS_PP"/>
    <property type="match status" value="5"/>
</dbReference>
<evidence type="ECO:0000256" key="7">
    <source>
        <dbReference type="ARBA" id="ARBA00022737"/>
    </source>
</evidence>
<dbReference type="InterPro" id="IPR057326">
    <property type="entry name" value="KR_dom"/>
</dbReference>
<evidence type="ECO:0000256" key="9">
    <source>
        <dbReference type="ARBA" id="ARBA00023268"/>
    </source>
</evidence>
<dbReference type="PANTHER" id="PTHR43775:SF37">
    <property type="entry name" value="SI:DKEY-61P9.11"/>
    <property type="match status" value="1"/>
</dbReference>
<feature type="domain" description="Ketosynthase family 3 (KS3)" evidence="12">
    <location>
        <begin position="538"/>
        <end position="956"/>
    </location>
</feature>
<comment type="pathway">
    <text evidence="2">Antibiotic biosynthesis.</text>
</comment>
<dbReference type="InterPro" id="IPR014030">
    <property type="entry name" value="Ketoacyl_synth_N"/>
</dbReference>
<evidence type="ECO:0000256" key="1">
    <source>
        <dbReference type="ARBA" id="ARBA00004496"/>
    </source>
</evidence>
<evidence type="ECO:0000259" key="12">
    <source>
        <dbReference type="PROSITE" id="PS52004"/>
    </source>
</evidence>
<dbReference type="Gene3D" id="3.40.50.720">
    <property type="entry name" value="NAD(P)-binding Rossmann-like Domain"/>
    <property type="match status" value="4"/>
</dbReference>
<evidence type="ECO:0000256" key="3">
    <source>
        <dbReference type="ARBA" id="ARBA00022450"/>
    </source>
</evidence>
<dbReference type="InterPro" id="IPR036291">
    <property type="entry name" value="NAD(P)-bd_dom_sf"/>
</dbReference>
<dbReference type="Pfam" id="PF08242">
    <property type="entry name" value="Methyltransf_12"/>
    <property type="match status" value="1"/>
</dbReference>
<dbReference type="SUPFAM" id="SSF50129">
    <property type="entry name" value="GroES-like"/>
    <property type="match status" value="1"/>
</dbReference>
<keyword evidence="7" id="KW-0677">Repeat</keyword>
<dbReference type="SMART" id="SM00822">
    <property type="entry name" value="PKS_KR"/>
    <property type="match status" value="3"/>
</dbReference>
<dbReference type="RefSeq" id="WP_220253607.1">
    <property type="nucleotide sequence ID" value="NZ_JAICCF010000007.1"/>
</dbReference>
<dbReference type="Pfam" id="PF02801">
    <property type="entry name" value="Ketoacyl-synt_C"/>
    <property type="match status" value="5"/>
</dbReference>
<dbReference type="PROSITE" id="PS52004">
    <property type="entry name" value="KS3_2"/>
    <property type="match status" value="5"/>
</dbReference>
<proteinExistence type="predicted"/>
<reference evidence="13 14" key="1">
    <citation type="submission" date="2021-08" db="EMBL/GenBank/DDBJ databases">
        <title>The genome sequence of Chitinophaga sp. B61.</title>
        <authorList>
            <person name="Zhang X."/>
        </authorList>
    </citation>
    <scope>NUCLEOTIDE SEQUENCE [LARGE SCALE GENOMIC DNA]</scope>
    <source>
        <strain evidence="13 14">B61</strain>
    </source>
</reference>
<organism evidence="13 14">
    <name type="scientific">Chitinophaga rhizophila</name>
    <dbReference type="NCBI Taxonomy" id="2866212"/>
    <lineage>
        <taxon>Bacteria</taxon>
        <taxon>Pseudomonadati</taxon>
        <taxon>Bacteroidota</taxon>
        <taxon>Chitinophagia</taxon>
        <taxon>Chitinophagales</taxon>
        <taxon>Chitinophagaceae</taxon>
        <taxon>Chitinophaga</taxon>
    </lineage>
</organism>
<dbReference type="Gene3D" id="1.10.1200.10">
    <property type="entry name" value="ACP-like"/>
    <property type="match status" value="5"/>
</dbReference>
<feature type="domain" description="Ketosynthase family 3 (KS3)" evidence="12">
    <location>
        <begin position="5169"/>
        <end position="5587"/>
    </location>
</feature>
<dbReference type="SUPFAM" id="SSF47336">
    <property type="entry name" value="ACP-like"/>
    <property type="match status" value="5"/>
</dbReference>
<dbReference type="InterPro" id="IPR013217">
    <property type="entry name" value="Methyltransf_12"/>
</dbReference>
<name>A0ABS7GKN2_9BACT</name>
<keyword evidence="14" id="KW-1185">Reference proteome</keyword>
<evidence type="ECO:0000256" key="2">
    <source>
        <dbReference type="ARBA" id="ARBA00004792"/>
    </source>
</evidence>
<dbReference type="PROSITE" id="PS50075">
    <property type="entry name" value="CARRIER"/>
    <property type="match status" value="4"/>
</dbReference>
<dbReference type="SUPFAM" id="SSF51735">
    <property type="entry name" value="NAD(P)-binding Rossmann-fold domains"/>
    <property type="match status" value="4"/>
</dbReference>
<dbReference type="Pfam" id="PF08240">
    <property type="entry name" value="ADH_N"/>
    <property type="match status" value="1"/>
</dbReference>
<dbReference type="InterPro" id="IPR020806">
    <property type="entry name" value="PKS_PP-bd"/>
</dbReference>
<dbReference type="PROSITE" id="PS00606">
    <property type="entry name" value="KS3_1"/>
    <property type="match status" value="3"/>
</dbReference>
<dbReference type="Pfam" id="PF08659">
    <property type="entry name" value="KR"/>
    <property type="match status" value="3"/>
</dbReference>
<evidence type="ECO:0000259" key="11">
    <source>
        <dbReference type="PROSITE" id="PS50075"/>
    </source>
</evidence>
<dbReference type="Gene3D" id="3.40.47.10">
    <property type="match status" value="5"/>
</dbReference>
<dbReference type="InterPro" id="IPR006162">
    <property type="entry name" value="Ppantetheine_attach_site"/>
</dbReference>
<feature type="domain" description="Ketosynthase family 3 (KS3)" evidence="12">
    <location>
        <begin position="2840"/>
        <end position="3278"/>
    </location>
</feature>
<feature type="domain" description="Carrier" evidence="11">
    <location>
        <begin position="424"/>
        <end position="501"/>
    </location>
</feature>
<evidence type="ECO:0000313" key="14">
    <source>
        <dbReference type="Proteomes" id="UP000812961"/>
    </source>
</evidence>
<accession>A0ABS7GKN2</accession>
<dbReference type="PROSITE" id="PS00012">
    <property type="entry name" value="PHOSPHOPANTETHEINE"/>
    <property type="match status" value="2"/>
</dbReference>
<dbReference type="SMART" id="SM01294">
    <property type="entry name" value="PKS_PP_betabranch"/>
    <property type="match status" value="2"/>
</dbReference>
<comment type="subcellular location">
    <subcellularLocation>
        <location evidence="1">Cytoplasm</location>
    </subcellularLocation>
</comment>
<dbReference type="InterPro" id="IPR009081">
    <property type="entry name" value="PP-bd_ACP"/>
</dbReference>
<dbReference type="Pfam" id="PF22621">
    <property type="entry name" value="CurL-like_PKS_C"/>
    <property type="match status" value="2"/>
</dbReference>
<dbReference type="InterPro" id="IPR020841">
    <property type="entry name" value="PKS_Beta-ketoAc_synthase_dom"/>
</dbReference>
<dbReference type="CDD" id="cd00833">
    <property type="entry name" value="PKS"/>
    <property type="match status" value="5"/>
</dbReference>
<dbReference type="Gene3D" id="3.90.180.10">
    <property type="entry name" value="Medium-chain alcohol dehydrogenases, catalytic domain"/>
    <property type="match status" value="1"/>
</dbReference>
<feature type="domain" description="Carrier" evidence="11">
    <location>
        <begin position="5054"/>
        <end position="5128"/>
    </location>
</feature>
<keyword evidence="10" id="KW-0012">Acyltransferase</keyword>
<dbReference type="SMART" id="SM00825">
    <property type="entry name" value="PKS_KS"/>
    <property type="match status" value="5"/>
</dbReference>
<gene>
    <name evidence="13" type="ORF">K1Y79_28345</name>
</gene>
<keyword evidence="4" id="KW-0963">Cytoplasm</keyword>